<dbReference type="RefSeq" id="WP_183582505.1">
    <property type="nucleotide sequence ID" value="NZ_JACHXJ010000002.1"/>
</dbReference>
<dbReference type="Gene3D" id="3.40.50.720">
    <property type="entry name" value="NAD(P)-binding Rossmann-like Domain"/>
    <property type="match status" value="1"/>
</dbReference>
<reference evidence="4 5" key="1">
    <citation type="submission" date="2020-08" db="EMBL/GenBank/DDBJ databases">
        <title>Genomic Encyclopedia of Type Strains, Phase III (KMG-III): the genomes of soil and plant-associated and newly described type strains.</title>
        <authorList>
            <person name="Whitman W."/>
        </authorList>
    </citation>
    <scope>NUCLEOTIDE SEQUENCE [LARGE SCALE GENOMIC DNA]</scope>
    <source>
        <strain evidence="4 5">CECT 5831</strain>
    </source>
</reference>
<dbReference type="EMBL" id="JACHXJ010000002">
    <property type="protein sequence ID" value="MBB3128320.1"/>
    <property type="molecule type" value="Genomic_DNA"/>
</dbReference>
<keyword evidence="2" id="KW-0560">Oxidoreductase</keyword>
<evidence type="ECO:0000256" key="3">
    <source>
        <dbReference type="ARBA" id="ARBA00071493"/>
    </source>
</evidence>
<evidence type="ECO:0000256" key="1">
    <source>
        <dbReference type="ARBA" id="ARBA00006484"/>
    </source>
</evidence>
<dbReference type="FunFam" id="3.40.50.720:FF:000594">
    <property type="entry name" value="Short-chain oxidoreductase"/>
    <property type="match status" value="1"/>
</dbReference>
<evidence type="ECO:0000313" key="5">
    <source>
        <dbReference type="Proteomes" id="UP000517523"/>
    </source>
</evidence>
<dbReference type="PANTHER" id="PTHR24320:SF148">
    <property type="entry name" value="NAD(P)-BINDING ROSSMANN-FOLD SUPERFAMILY PROTEIN"/>
    <property type="match status" value="1"/>
</dbReference>
<organism evidence="4 5">
    <name type="scientific">Paenibacillus rhizosphaerae</name>
    <dbReference type="NCBI Taxonomy" id="297318"/>
    <lineage>
        <taxon>Bacteria</taxon>
        <taxon>Bacillati</taxon>
        <taxon>Bacillota</taxon>
        <taxon>Bacilli</taxon>
        <taxon>Bacillales</taxon>
        <taxon>Paenibacillaceae</taxon>
        <taxon>Paenibacillus</taxon>
    </lineage>
</organism>
<dbReference type="PRINTS" id="PR00081">
    <property type="entry name" value="GDHRDH"/>
</dbReference>
<name>A0A839TRM8_9BACL</name>
<evidence type="ECO:0000256" key="2">
    <source>
        <dbReference type="ARBA" id="ARBA00023002"/>
    </source>
</evidence>
<dbReference type="NCBIfam" id="NF004845">
    <property type="entry name" value="PRK06196.1"/>
    <property type="match status" value="1"/>
</dbReference>
<comment type="similarity">
    <text evidence="1">Belongs to the short-chain dehydrogenases/reductases (SDR) family.</text>
</comment>
<proteinExistence type="inferred from homology"/>
<protein>
    <recommendedName>
        <fullName evidence="3">Probable oxidoreductase</fullName>
    </recommendedName>
</protein>
<dbReference type="Pfam" id="PF00106">
    <property type="entry name" value="adh_short"/>
    <property type="match status" value="1"/>
</dbReference>
<comment type="caution">
    <text evidence="4">The sequence shown here is derived from an EMBL/GenBank/DDBJ whole genome shotgun (WGS) entry which is preliminary data.</text>
</comment>
<evidence type="ECO:0000313" key="4">
    <source>
        <dbReference type="EMBL" id="MBB3128320.1"/>
    </source>
</evidence>
<dbReference type="GO" id="GO:0016491">
    <property type="term" value="F:oxidoreductase activity"/>
    <property type="evidence" value="ECO:0007669"/>
    <property type="project" value="UniProtKB-KW"/>
</dbReference>
<accession>A0A839TRM8</accession>
<dbReference type="InterPro" id="IPR002347">
    <property type="entry name" value="SDR_fam"/>
</dbReference>
<gene>
    <name evidence="4" type="ORF">FHS19_002974</name>
</gene>
<dbReference type="Proteomes" id="UP000517523">
    <property type="component" value="Unassembled WGS sequence"/>
</dbReference>
<dbReference type="SUPFAM" id="SSF51735">
    <property type="entry name" value="NAD(P)-binding Rossmann-fold domains"/>
    <property type="match status" value="1"/>
</dbReference>
<sequence>MTTKQTPIGSGFGASSTAEDVIKGIDLSGKIAIVTGGYSGLGLETARVLSSAGAKVIVPTRDRNKAAAALAGIDGIEIEMMDLLDPASIDAFAEKFLASGQPLHILVNSAGIMASPMKRDSRGYESQFATNHLGHFQLVARLWPALRKANGARVVSVSSWGHHFSPVVFDDPNFEQREYDRWAAYGQSKTANILFAVALDQRGQADGVRSFSLHPGSIVGTGLEKHLSREELHASGVIDENGQPVLDPTKNLKTVGQGAATSVWCATSPQLDGMGGVYCENCDIAPLGQDTEDEFHLDNNSTLTDSGVMPYAVDPKAADRLWSLSEQLVGLTFAI</sequence>
<dbReference type="AlphaFoldDB" id="A0A839TRM8"/>
<dbReference type="InterPro" id="IPR036291">
    <property type="entry name" value="NAD(P)-bd_dom_sf"/>
</dbReference>
<dbReference type="PANTHER" id="PTHR24320">
    <property type="entry name" value="RETINOL DEHYDROGENASE"/>
    <property type="match status" value="1"/>
</dbReference>